<proteinExistence type="predicted"/>
<feature type="transmembrane region" description="Helical" evidence="1">
    <location>
        <begin position="12"/>
        <end position="31"/>
    </location>
</feature>
<dbReference type="AlphaFoldDB" id="A0A164S2D1"/>
<keyword evidence="1" id="KW-0812">Transmembrane</keyword>
<evidence type="ECO:0000256" key="1">
    <source>
        <dbReference type="SAM" id="Phobius"/>
    </source>
</evidence>
<feature type="transmembrane region" description="Helical" evidence="1">
    <location>
        <begin position="51"/>
        <end position="70"/>
    </location>
</feature>
<dbReference type="Proteomes" id="UP000076858">
    <property type="component" value="Unassembled WGS sequence"/>
</dbReference>
<organism evidence="2 3">
    <name type="scientific">Daphnia magna</name>
    <dbReference type="NCBI Taxonomy" id="35525"/>
    <lineage>
        <taxon>Eukaryota</taxon>
        <taxon>Metazoa</taxon>
        <taxon>Ecdysozoa</taxon>
        <taxon>Arthropoda</taxon>
        <taxon>Crustacea</taxon>
        <taxon>Branchiopoda</taxon>
        <taxon>Diplostraca</taxon>
        <taxon>Cladocera</taxon>
        <taxon>Anomopoda</taxon>
        <taxon>Daphniidae</taxon>
        <taxon>Daphnia</taxon>
    </lineage>
</organism>
<keyword evidence="1" id="KW-0472">Membrane</keyword>
<reference evidence="2 3" key="1">
    <citation type="submission" date="2016-03" db="EMBL/GenBank/DDBJ databases">
        <title>EvidentialGene: Evidence-directed Construction of Genes on Genomes.</title>
        <authorList>
            <person name="Gilbert D.G."/>
            <person name="Choi J.-H."/>
            <person name="Mockaitis K."/>
            <person name="Colbourne J."/>
            <person name="Pfrender M."/>
        </authorList>
    </citation>
    <scope>NUCLEOTIDE SEQUENCE [LARGE SCALE GENOMIC DNA]</scope>
    <source>
        <strain evidence="2 3">Xinb3</strain>
        <tissue evidence="2">Complete organism</tissue>
    </source>
</reference>
<dbReference type="EMBL" id="LRGB01002101">
    <property type="protein sequence ID" value="KZS09177.1"/>
    <property type="molecule type" value="Genomic_DNA"/>
</dbReference>
<keyword evidence="3" id="KW-1185">Reference proteome</keyword>
<sequence>MYIYVRDKLIFIYMYNSMCLCLFFFVLPCSLKQIEMRCFFWGGGGLFTQRIALVFISFLFVSNFVCVLYSFRLAPIWFVSEFSSSFGCCCLIGNGERNGRERLLICQHIPGCRVPMVNKRKTKLNIHECKSFVGKKLIDPRAWVGDRHKAKKKNKQ</sequence>
<comment type="caution">
    <text evidence="2">The sequence shown here is derived from an EMBL/GenBank/DDBJ whole genome shotgun (WGS) entry which is preliminary data.</text>
</comment>
<name>A0A164S2D1_9CRUS</name>
<evidence type="ECO:0000313" key="2">
    <source>
        <dbReference type="EMBL" id="KZS09177.1"/>
    </source>
</evidence>
<protein>
    <submittedName>
        <fullName evidence="2">Uncharacterized protein</fullName>
    </submittedName>
</protein>
<evidence type="ECO:0000313" key="3">
    <source>
        <dbReference type="Proteomes" id="UP000076858"/>
    </source>
</evidence>
<keyword evidence="1" id="KW-1133">Transmembrane helix</keyword>
<gene>
    <name evidence="2" type="ORF">APZ42_026659</name>
</gene>
<accession>A0A164S2D1</accession>